<keyword evidence="6 9" id="KW-0472">Membrane</keyword>
<reference evidence="11" key="1">
    <citation type="submission" date="2019-08" db="EMBL/GenBank/DDBJ databases">
        <title>The improved chromosome-level genome for the pearl oyster Pinctada fucata martensii using PacBio sequencing and Hi-C.</title>
        <authorList>
            <person name="Zheng Z."/>
        </authorList>
    </citation>
    <scope>NUCLEOTIDE SEQUENCE</scope>
    <source>
        <strain evidence="11">ZZ-2019</strain>
        <tissue evidence="11">Adductor muscle</tissue>
    </source>
</reference>
<evidence type="ECO:0000259" key="10">
    <source>
        <dbReference type="PROSITE" id="PS50954"/>
    </source>
</evidence>
<dbReference type="Gene3D" id="1.10.10.1180">
    <property type="entry name" value="MAN1, winged-helix domain"/>
    <property type="match status" value="1"/>
</dbReference>
<feature type="transmembrane region" description="Helical" evidence="9">
    <location>
        <begin position="257"/>
        <end position="280"/>
    </location>
</feature>
<dbReference type="EMBL" id="VSWD01000005">
    <property type="protein sequence ID" value="KAK3103852.1"/>
    <property type="molecule type" value="Genomic_DNA"/>
</dbReference>
<evidence type="ECO:0000256" key="6">
    <source>
        <dbReference type="ARBA" id="ARBA00023136"/>
    </source>
</evidence>
<dbReference type="FunFam" id="3.30.70.330:FF:000176">
    <property type="entry name" value="Inner nuclear membrane protein Man1"/>
    <property type="match status" value="1"/>
</dbReference>
<sequence length="736" mass="84075">MAEKLTDAEIAEELKRHGESVKLPIDRKKRPILIKKLNHFRARERPSPSKKSTARQKTVEVEFSSEESEEEETRSNSTIGRILGKRKKDDPTPPYSNTDTIEISPPRRSTRASRNESNISVTRRGAAASPRSLYPDLSEFVTTTRHHDKSYSGNNIKVDETLDYQEEFTDTDPEGEEESIYEVENRSINTTFSLHGNIEDVDSKPSSSRATRRSTGLNQTLRSKLNASVANHSSVTQSNPKEDWNESQKFKPARASFISTAILIIVGIFFFILAASYVYIRKDINLSGSITGYPGTYEDNFGCGDIPVNEDIAPGVGIFKIISNDKANVEMISRALGDSGNYFLFQLPSRNFYLPQENECADIKNVSLQAVHELAQILKKKSGKVKVDRVKKDVINKLGVKESNKEKVERLAMIFILQNPHWNIRAYDTQENPVSDYTKEVKVDLLESDPDLDFITRLGRSIWRILFGLMLLLICILCMALGILVWRNHNKTKAEEQQKVFKLVDDIIELIEKNYEHHQEDSRTPPYMAVSHVRDQLIVPKQRHTMRPLWNKAVKFIEANESRIRIETQSVQGEDFEVWRWLPPSSNGGKVWQGQAFGENNSPSGALHYSPTPCLKIRNMFDAEVETDEEWELNVKEAILEKCRDIDGIVHIYVDGASKEGCVYMKCKSCAVAYQVYKSLHGWWFDGRLVTVKYLRLELYNKKYPDSINCIKSMKPTNSNMLSLSQPYHRSSLEMT</sequence>
<dbReference type="AlphaFoldDB" id="A0AA88YEH2"/>
<comment type="caution">
    <text evidence="11">The sequence shown here is derived from an EMBL/GenBank/DDBJ whole genome shotgun (WGS) entry which is preliminary data.</text>
</comment>
<evidence type="ECO:0000256" key="4">
    <source>
        <dbReference type="ARBA" id="ARBA00022692"/>
    </source>
</evidence>
<accession>A0AA88YEH2</accession>
<evidence type="ECO:0000256" key="7">
    <source>
        <dbReference type="ARBA" id="ARBA00023242"/>
    </source>
</evidence>
<comment type="subcellular location">
    <subcellularLocation>
        <location evidence="1">Endomembrane system</location>
        <topology evidence="1">Multi-pass membrane protein</topology>
    </subcellularLocation>
    <subcellularLocation>
        <location evidence="2">Nucleus inner membrane</location>
    </subcellularLocation>
</comment>
<dbReference type="GO" id="GO:0031490">
    <property type="term" value="F:chromatin DNA binding"/>
    <property type="evidence" value="ECO:0007669"/>
    <property type="project" value="TreeGrafter"/>
</dbReference>
<keyword evidence="3" id="KW-0597">Phosphoprotein</keyword>
<evidence type="ECO:0000256" key="5">
    <source>
        <dbReference type="ARBA" id="ARBA00022989"/>
    </source>
</evidence>
<feature type="compositionally biased region" description="Acidic residues" evidence="8">
    <location>
        <begin position="63"/>
        <end position="72"/>
    </location>
</feature>
<dbReference type="Gene3D" id="3.30.70.330">
    <property type="match status" value="1"/>
</dbReference>
<evidence type="ECO:0000256" key="1">
    <source>
        <dbReference type="ARBA" id="ARBA00004127"/>
    </source>
</evidence>
<dbReference type="PROSITE" id="PS50954">
    <property type="entry name" value="LEM"/>
    <property type="match status" value="1"/>
</dbReference>
<dbReference type="PANTHER" id="PTHR13428:SF12">
    <property type="entry name" value="INNER NUCLEAR MEMBRANE PROTEIN MAN1"/>
    <property type="match status" value="1"/>
</dbReference>
<protein>
    <recommendedName>
        <fullName evidence="10">LEM domain-containing protein</fullName>
    </recommendedName>
</protein>
<dbReference type="CDD" id="cd12286">
    <property type="entry name" value="RRM_Man1"/>
    <property type="match status" value="1"/>
</dbReference>
<keyword evidence="12" id="KW-1185">Reference proteome</keyword>
<evidence type="ECO:0000256" key="8">
    <source>
        <dbReference type="SAM" id="MobiDB-lite"/>
    </source>
</evidence>
<dbReference type="InterPro" id="IPR041885">
    <property type="entry name" value="MAN1_winged_helix_dom"/>
</dbReference>
<dbReference type="InterPro" id="IPR035979">
    <property type="entry name" value="RBD_domain_sf"/>
</dbReference>
<dbReference type="InterPro" id="IPR018996">
    <property type="entry name" value="Man1/Src1-like_C"/>
</dbReference>
<keyword evidence="4 9" id="KW-0812">Transmembrane</keyword>
<dbReference type="InterPro" id="IPR052277">
    <property type="entry name" value="INM_ESCRT-Associated"/>
</dbReference>
<dbReference type="PANTHER" id="PTHR13428">
    <property type="entry name" value="INNER NUCLEAR MEMBRANE PROTEIN MAN1 LEM DOMAIN CONTAINING PROTEIN"/>
    <property type="match status" value="1"/>
</dbReference>
<feature type="region of interest" description="Disordered" evidence="8">
    <location>
        <begin position="37"/>
        <end position="130"/>
    </location>
</feature>
<dbReference type="FunFam" id="1.10.10.1180:FF:000002">
    <property type="entry name" value="LEM domain-containing protein 2"/>
    <property type="match status" value="1"/>
</dbReference>
<name>A0AA88YEH2_PINIB</name>
<evidence type="ECO:0000256" key="2">
    <source>
        <dbReference type="ARBA" id="ARBA00004540"/>
    </source>
</evidence>
<dbReference type="Pfam" id="PF09402">
    <property type="entry name" value="MSC"/>
    <property type="match status" value="1"/>
</dbReference>
<dbReference type="GO" id="GO:0006998">
    <property type="term" value="P:nuclear envelope organization"/>
    <property type="evidence" value="ECO:0007669"/>
    <property type="project" value="TreeGrafter"/>
</dbReference>
<evidence type="ECO:0000256" key="3">
    <source>
        <dbReference type="ARBA" id="ARBA00022553"/>
    </source>
</evidence>
<evidence type="ECO:0000313" key="11">
    <source>
        <dbReference type="EMBL" id="KAK3103852.1"/>
    </source>
</evidence>
<dbReference type="Proteomes" id="UP001186944">
    <property type="component" value="Unassembled WGS sequence"/>
</dbReference>
<dbReference type="InterPro" id="IPR012677">
    <property type="entry name" value="Nucleotide-bd_a/b_plait_sf"/>
</dbReference>
<dbReference type="SUPFAM" id="SSF54928">
    <property type="entry name" value="RNA-binding domain, RBD"/>
    <property type="match status" value="1"/>
</dbReference>
<evidence type="ECO:0000256" key="9">
    <source>
        <dbReference type="SAM" id="Phobius"/>
    </source>
</evidence>
<evidence type="ECO:0000313" key="12">
    <source>
        <dbReference type="Proteomes" id="UP001186944"/>
    </source>
</evidence>
<dbReference type="InterPro" id="IPR003887">
    <property type="entry name" value="LEM_dom"/>
</dbReference>
<feature type="domain" description="LEM" evidence="10">
    <location>
        <begin position="1"/>
        <end position="44"/>
    </location>
</feature>
<feature type="compositionally biased region" description="Polar residues" evidence="8">
    <location>
        <begin position="204"/>
        <end position="217"/>
    </location>
</feature>
<keyword evidence="7" id="KW-0539">Nucleus</keyword>
<gene>
    <name evidence="11" type="ORF">FSP39_022419</name>
</gene>
<feature type="region of interest" description="Disordered" evidence="8">
    <location>
        <begin position="196"/>
        <end position="217"/>
    </location>
</feature>
<dbReference type="GO" id="GO:0005637">
    <property type="term" value="C:nuclear inner membrane"/>
    <property type="evidence" value="ECO:0007669"/>
    <property type="project" value="UniProtKB-SubCell"/>
</dbReference>
<dbReference type="GO" id="GO:0030514">
    <property type="term" value="P:negative regulation of BMP signaling pathway"/>
    <property type="evidence" value="ECO:0007669"/>
    <property type="project" value="TreeGrafter"/>
</dbReference>
<organism evidence="11 12">
    <name type="scientific">Pinctada imbricata</name>
    <name type="common">Atlantic pearl-oyster</name>
    <name type="synonym">Pinctada martensii</name>
    <dbReference type="NCBI Taxonomy" id="66713"/>
    <lineage>
        <taxon>Eukaryota</taxon>
        <taxon>Metazoa</taxon>
        <taxon>Spiralia</taxon>
        <taxon>Lophotrochozoa</taxon>
        <taxon>Mollusca</taxon>
        <taxon>Bivalvia</taxon>
        <taxon>Autobranchia</taxon>
        <taxon>Pteriomorphia</taxon>
        <taxon>Pterioida</taxon>
        <taxon>Pterioidea</taxon>
        <taxon>Pteriidae</taxon>
        <taxon>Pinctada</taxon>
    </lineage>
</organism>
<feature type="transmembrane region" description="Helical" evidence="9">
    <location>
        <begin position="465"/>
        <end position="486"/>
    </location>
</feature>
<keyword evidence="5 9" id="KW-1133">Transmembrane helix</keyword>
<dbReference type="InterPro" id="IPR034394">
    <property type="entry name" value="Man1_RRM"/>
</dbReference>
<proteinExistence type="predicted"/>